<reference evidence="2 3" key="1">
    <citation type="submission" date="2020-08" db="EMBL/GenBank/DDBJ databases">
        <title>Genomic Encyclopedia of Type Strains, Phase IV (KMG-IV): sequencing the most valuable type-strain genomes for metagenomic binning, comparative biology and taxonomic classification.</title>
        <authorList>
            <person name="Goeker M."/>
        </authorList>
    </citation>
    <scope>NUCLEOTIDE SEQUENCE [LARGE SCALE GENOMIC DNA]</scope>
    <source>
        <strain evidence="2 3">DSM 7465</strain>
    </source>
</reference>
<comment type="caution">
    <text evidence="2">The sequence shown here is derived from an EMBL/GenBank/DDBJ whole genome shotgun (WGS) entry which is preliminary data.</text>
</comment>
<name>A0A840HSY5_9SPHN</name>
<protein>
    <recommendedName>
        <fullName evidence="1">DAGKc domain-containing protein</fullName>
    </recommendedName>
</protein>
<sequence length="216" mass="22924">MIVIFTGDGTVSMAVDALEGWQGDLLVLPGGTMNLLSRKLHGAREPLAILEAALKPEAQRAILPVAQGHGLRSLVGIVAGPTAAWGEVREDMRQLNVGGLIESVPQALQETLQGDPVSVDGVEGEFEAVFVDPQAEGLRVNGIHAGTAAELLQHGWAWLKGDFREGPHTPLICTPEVVLRREGAFALLVDGEQAEAASPCRFTLGACPLRFIATRK</sequence>
<dbReference type="Pfam" id="PF00781">
    <property type="entry name" value="DAGK_cat"/>
    <property type="match status" value="1"/>
</dbReference>
<keyword evidence="3" id="KW-1185">Reference proteome</keyword>
<dbReference type="InterPro" id="IPR016064">
    <property type="entry name" value="NAD/diacylglycerol_kinase_sf"/>
</dbReference>
<dbReference type="InterPro" id="IPR001206">
    <property type="entry name" value="Diacylglycerol_kinase_cat_dom"/>
</dbReference>
<proteinExistence type="predicted"/>
<dbReference type="SUPFAM" id="SSF111331">
    <property type="entry name" value="NAD kinase/diacylglycerol kinase-like"/>
    <property type="match status" value="1"/>
</dbReference>
<evidence type="ECO:0000313" key="3">
    <source>
        <dbReference type="Proteomes" id="UP000575068"/>
    </source>
</evidence>
<dbReference type="Proteomes" id="UP000575068">
    <property type="component" value="Unassembled WGS sequence"/>
</dbReference>
<accession>A0A840HSY5</accession>
<dbReference type="InterPro" id="IPR017438">
    <property type="entry name" value="ATP-NAD_kinase_N"/>
</dbReference>
<dbReference type="Gene3D" id="3.40.50.10330">
    <property type="entry name" value="Probable inorganic polyphosphate/atp-NAD kinase, domain 1"/>
    <property type="match status" value="1"/>
</dbReference>
<dbReference type="GO" id="GO:0016301">
    <property type="term" value="F:kinase activity"/>
    <property type="evidence" value="ECO:0007669"/>
    <property type="project" value="InterPro"/>
</dbReference>
<evidence type="ECO:0000313" key="2">
    <source>
        <dbReference type="EMBL" id="MBB4641115.1"/>
    </source>
</evidence>
<dbReference type="EMBL" id="JACHOV010000004">
    <property type="protein sequence ID" value="MBB4641115.1"/>
    <property type="molecule type" value="Genomic_DNA"/>
</dbReference>
<organism evidence="2 3">
    <name type="scientific">Rhizorhapis suberifaciens</name>
    <name type="common">corky root of lettuce</name>
    <dbReference type="NCBI Taxonomy" id="13656"/>
    <lineage>
        <taxon>Bacteria</taxon>
        <taxon>Pseudomonadati</taxon>
        <taxon>Pseudomonadota</taxon>
        <taxon>Alphaproteobacteria</taxon>
        <taxon>Sphingomonadales</taxon>
        <taxon>Sphingomonadaceae</taxon>
        <taxon>Rhizorhapis</taxon>
    </lineage>
</organism>
<gene>
    <name evidence="2" type="ORF">HNQ99_001419</name>
</gene>
<dbReference type="PROSITE" id="PS50146">
    <property type="entry name" value="DAGK"/>
    <property type="match status" value="1"/>
</dbReference>
<feature type="domain" description="DAGKc" evidence="1">
    <location>
        <begin position="1"/>
        <end position="70"/>
    </location>
</feature>
<dbReference type="AlphaFoldDB" id="A0A840HSY5"/>
<evidence type="ECO:0000259" key="1">
    <source>
        <dbReference type="PROSITE" id="PS50146"/>
    </source>
</evidence>